<protein>
    <submittedName>
        <fullName evidence="12">Uncharacterized protein</fullName>
    </submittedName>
</protein>
<dbReference type="GO" id="GO:0004933">
    <property type="term" value="F:mating-type a-factor pheromone receptor activity"/>
    <property type="evidence" value="ECO:0007669"/>
    <property type="project" value="InterPro"/>
</dbReference>
<keyword evidence="9" id="KW-0807">Transducer</keyword>
<feature type="transmembrane region" description="Helical" evidence="11">
    <location>
        <begin position="267"/>
        <end position="285"/>
    </location>
</feature>
<gene>
    <name evidence="12" type="ORF">RDB_LOCUS182657</name>
</gene>
<keyword evidence="3" id="KW-0589">Pheromone response</keyword>
<dbReference type="GO" id="GO:0000750">
    <property type="term" value="P:pheromone-dependent signal transduction involved in conjugation with cellular fusion"/>
    <property type="evidence" value="ECO:0007669"/>
    <property type="project" value="TreeGrafter"/>
</dbReference>
<sequence length="383" mass="43127">MRAELPVVSFICTALVLIPLPWHWRARNTATLSIIFWLTAINFTRGVNAIVWGGNVINKAPVWCDISAKIVIGGNVALPASTLCICRYLAQVASPRHAIANSSDKRRRMIFELCMCALLPAVGMALHYVVQGHRFDIIEDFGCNPTTYVSVAALFIVYLPPLILALGTLIYAGIALRWFVHRRAQFQAVLQSNQSGLTTGRYLRLIALSITEMLFATAMTLFVLVVTIEDNGIRPWVSWDFVHADWMRVDQFAKILLPQYFLDRYLLTWYIIPITSVIFFAFFGFGQEAKAEYTKYFNWVKTRIFRIKPKVQPVLPVSARGGINTFSSTMSTPAVIKLQTETTVSRTSEKWDDAPQSSMHTTSRPPSPSANNDKETLDVESRP</sequence>
<feature type="transmembrane region" description="Helical" evidence="11">
    <location>
        <begin position="150"/>
        <end position="180"/>
    </location>
</feature>
<evidence type="ECO:0000256" key="5">
    <source>
        <dbReference type="ARBA" id="ARBA00022989"/>
    </source>
</evidence>
<evidence type="ECO:0000256" key="1">
    <source>
        <dbReference type="ARBA" id="ARBA00004141"/>
    </source>
</evidence>
<keyword evidence="4 11" id="KW-0812">Transmembrane</keyword>
<accession>A0A8H3H0J5</accession>
<dbReference type="Pfam" id="PF02076">
    <property type="entry name" value="STE3"/>
    <property type="match status" value="1"/>
</dbReference>
<dbReference type="AlphaFoldDB" id="A0A8H3H0J5"/>
<dbReference type="Proteomes" id="UP000663846">
    <property type="component" value="Unassembled WGS sequence"/>
</dbReference>
<evidence type="ECO:0000256" key="7">
    <source>
        <dbReference type="ARBA" id="ARBA00023136"/>
    </source>
</evidence>
<name>A0A8H3H0J5_9AGAM</name>
<feature type="compositionally biased region" description="Basic and acidic residues" evidence="10">
    <location>
        <begin position="372"/>
        <end position="383"/>
    </location>
</feature>
<keyword evidence="6" id="KW-0297">G-protein coupled receptor</keyword>
<feature type="transmembrane region" description="Helical" evidence="11">
    <location>
        <begin position="201"/>
        <end position="228"/>
    </location>
</feature>
<feature type="transmembrane region" description="Helical" evidence="11">
    <location>
        <begin position="34"/>
        <end position="54"/>
    </location>
</feature>
<evidence type="ECO:0000256" key="4">
    <source>
        <dbReference type="ARBA" id="ARBA00022692"/>
    </source>
</evidence>
<evidence type="ECO:0000313" key="12">
    <source>
        <dbReference type="EMBL" id="CAE6475099.1"/>
    </source>
</evidence>
<keyword evidence="7 11" id="KW-0472">Membrane</keyword>
<dbReference type="EMBL" id="CAJMWS010001200">
    <property type="protein sequence ID" value="CAE6475099.1"/>
    <property type="molecule type" value="Genomic_DNA"/>
</dbReference>
<feature type="region of interest" description="Disordered" evidence="10">
    <location>
        <begin position="344"/>
        <end position="383"/>
    </location>
</feature>
<comment type="subcellular location">
    <subcellularLocation>
        <location evidence="1">Membrane</location>
        <topology evidence="1">Multi-pass membrane protein</topology>
    </subcellularLocation>
</comment>
<comment type="caution">
    <text evidence="12">The sequence shown here is derived from an EMBL/GenBank/DDBJ whole genome shotgun (WGS) entry which is preliminary data.</text>
</comment>
<dbReference type="PRINTS" id="PR00899">
    <property type="entry name" value="GPCRSTE3"/>
</dbReference>
<evidence type="ECO:0000256" key="2">
    <source>
        <dbReference type="ARBA" id="ARBA00011085"/>
    </source>
</evidence>
<dbReference type="PANTHER" id="PTHR28097">
    <property type="entry name" value="PHEROMONE A FACTOR RECEPTOR"/>
    <property type="match status" value="1"/>
</dbReference>
<comment type="similarity">
    <text evidence="2">Belongs to the G-protein coupled receptor 4 family.</text>
</comment>
<feature type="compositionally biased region" description="Polar residues" evidence="10">
    <location>
        <begin position="355"/>
        <end position="364"/>
    </location>
</feature>
<feature type="transmembrane region" description="Helical" evidence="11">
    <location>
        <begin position="6"/>
        <end position="22"/>
    </location>
</feature>
<reference evidence="12" key="1">
    <citation type="submission" date="2021-01" db="EMBL/GenBank/DDBJ databases">
        <authorList>
            <person name="Kaushik A."/>
        </authorList>
    </citation>
    <scope>NUCLEOTIDE SEQUENCE</scope>
    <source>
        <strain evidence="12">AG1-1C</strain>
    </source>
</reference>
<feature type="transmembrane region" description="Helical" evidence="11">
    <location>
        <begin position="110"/>
        <end position="130"/>
    </location>
</feature>
<evidence type="ECO:0000313" key="13">
    <source>
        <dbReference type="Proteomes" id="UP000663846"/>
    </source>
</evidence>
<dbReference type="PRINTS" id="PR00900">
    <property type="entry name" value="PHEROMONEAR"/>
</dbReference>
<dbReference type="InterPro" id="IPR001546">
    <property type="entry name" value="GPCR_Pheromne_A_rcpt"/>
</dbReference>
<evidence type="ECO:0000256" key="8">
    <source>
        <dbReference type="ARBA" id="ARBA00023170"/>
    </source>
</evidence>
<dbReference type="GO" id="GO:0005886">
    <property type="term" value="C:plasma membrane"/>
    <property type="evidence" value="ECO:0007669"/>
    <property type="project" value="TreeGrafter"/>
</dbReference>
<evidence type="ECO:0000256" key="9">
    <source>
        <dbReference type="ARBA" id="ARBA00023224"/>
    </source>
</evidence>
<evidence type="ECO:0000256" key="10">
    <source>
        <dbReference type="SAM" id="MobiDB-lite"/>
    </source>
</evidence>
<evidence type="ECO:0000256" key="11">
    <source>
        <dbReference type="SAM" id="Phobius"/>
    </source>
</evidence>
<keyword evidence="5 11" id="KW-1133">Transmembrane helix</keyword>
<dbReference type="InterPro" id="IPR001499">
    <property type="entry name" value="GPCR_STE3"/>
</dbReference>
<proteinExistence type="inferred from homology"/>
<dbReference type="CDD" id="cd14966">
    <property type="entry name" value="7tmD_STE3"/>
    <property type="match status" value="1"/>
</dbReference>
<evidence type="ECO:0000256" key="3">
    <source>
        <dbReference type="ARBA" id="ARBA00022507"/>
    </source>
</evidence>
<keyword evidence="8" id="KW-0675">Receptor</keyword>
<organism evidence="12 13">
    <name type="scientific">Rhizoctonia solani</name>
    <dbReference type="NCBI Taxonomy" id="456999"/>
    <lineage>
        <taxon>Eukaryota</taxon>
        <taxon>Fungi</taxon>
        <taxon>Dikarya</taxon>
        <taxon>Basidiomycota</taxon>
        <taxon>Agaricomycotina</taxon>
        <taxon>Agaricomycetes</taxon>
        <taxon>Cantharellales</taxon>
        <taxon>Ceratobasidiaceae</taxon>
        <taxon>Rhizoctonia</taxon>
    </lineage>
</organism>
<dbReference type="PANTHER" id="PTHR28097:SF1">
    <property type="entry name" value="PHEROMONE A FACTOR RECEPTOR"/>
    <property type="match status" value="1"/>
</dbReference>
<evidence type="ECO:0000256" key="6">
    <source>
        <dbReference type="ARBA" id="ARBA00023040"/>
    </source>
</evidence>